<reference evidence="5" key="1">
    <citation type="submission" date="2020-05" db="EMBL/GenBank/DDBJ databases">
        <authorList>
            <person name="Chiriac C."/>
            <person name="Salcher M."/>
            <person name="Ghai R."/>
            <person name="Kavagutti S V."/>
        </authorList>
    </citation>
    <scope>NUCLEOTIDE SEQUENCE</scope>
</reference>
<evidence type="ECO:0000313" key="4">
    <source>
        <dbReference type="EMBL" id="CAB4851129.1"/>
    </source>
</evidence>
<evidence type="ECO:0000313" key="6">
    <source>
        <dbReference type="EMBL" id="CAB5016378.1"/>
    </source>
</evidence>
<dbReference type="EMBL" id="CAFBOL010000136">
    <property type="protein sequence ID" value="CAB5016378.1"/>
    <property type="molecule type" value="Genomic_DNA"/>
</dbReference>
<feature type="domain" description="4Fe-4S ferredoxin-type" evidence="1">
    <location>
        <begin position="260"/>
        <end position="290"/>
    </location>
</feature>
<dbReference type="EMBL" id="CAEZYF010000031">
    <property type="protein sequence ID" value="CAB4744770.1"/>
    <property type="molecule type" value="Genomic_DNA"/>
</dbReference>
<dbReference type="GO" id="GO:0051536">
    <property type="term" value="F:iron-sulfur cluster binding"/>
    <property type="evidence" value="ECO:0007669"/>
    <property type="project" value="InterPro"/>
</dbReference>
<dbReference type="EMBL" id="CAFBIY010000071">
    <property type="protein sequence ID" value="CAB4851129.1"/>
    <property type="molecule type" value="Genomic_DNA"/>
</dbReference>
<dbReference type="SUPFAM" id="SSF46548">
    <property type="entry name" value="alpha-helical ferredoxin"/>
    <property type="match status" value="1"/>
</dbReference>
<organism evidence="5">
    <name type="scientific">freshwater metagenome</name>
    <dbReference type="NCBI Taxonomy" id="449393"/>
    <lineage>
        <taxon>unclassified sequences</taxon>
        <taxon>metagenomes</taxon>
        <taxon>ecological metagenomes</taxon>
    </lineage>
</organism>
<dbReference type="EMBL" id="CAESGF010000027">
    <property type="protein sequence ID" value="CAB4365274.1"/>
    <property type="molecule type" value="Genomic_DNA"/>
</dbReference>
<evidence type="ECO:0000259" key="1">
    <source>
        <dbReference type="PROSITE" id="PS51379"/>
    </source>
</evidence>
<accession>A0A6J7K7Y5</accession>
<evidence type="ECO:0000313" key="3">
    <source>
        <dbReference type="EMBL" id="CAB4744770.1"/>
    </source>
</evidence>
<evidence type="ECO:0000313" key="2">
    <source>
        <dbReference type="EMBL" id="CAB4365274.1"/>
    </source>
</evidence>
<proteinExistence type="predicted"/>
<dbReference type="PROSITE" id="PS00198">
    <property type="entry name" value="4FE4S_FER_1"/>
    <property type="match status" value="2"/>
</dbReference>
<dbReference type="Pfam" id="PF17179">
    <property type="entry name" value="Fer4_22"/>
    <property type="match status" value="1"/>
</dbReference>
<feature type="domain" description="4Fe-4S ferredoxin-type" evidence="1">
    <location>
        <begin position="344"/>
        <end position="373"/>
    </location>
</feature>
<dbReference type="PANTHER" id="PTHR40447">
    <property type="entry name" value="ANAEROBIC SULFITE REDUCTASE SUBUNIT A"/>
    <property type="match status" value="1"/>
</dbReference>
<dbReference type="AlphaFoldDB" id="A0A6J7K7Y5"/>
<protein>
    <submittedName>
        <fullName evidence="5">Unannotated protein</fullName>
    </submittedName>
</protein>
<sequence>MTGSHAPVAVRLDPRVGLDALVRLLAADGYRVLGPVVRNGVVEYDDVMSGDDLPTGVTVEQAPGRWRLHHDDSGLRFAWTPGAESWKRYVFPARQEVLRIRRTDGSFAVTRPAPPERPFAFLAVRDCELRALAVLDRVELDPSHPDPRYAQRRAGTFIVAVTCGTPAATCWCTSMGGGPQPGTGYDVRITEAADHHGHRLVAEAGSERGAQVLIRLAATAVDEHDLAAVRSVAEAATQSMGVRLDGAALPTLLADADDSPHWQVVAERCLSCGNCTMVCPTCFCSTFSDHTALTSDGSAVVETVREQSWASCFQLDHSALGGRAVRATTADRYRQWLTHKLATWQEQFGTTGCVGCGRCTVWCPAGIDIVQEAAALVAERARLNSAGDFRT</sequence>
<dbReference type="InterPro" id="IPR017896">
    <property type="entry name" value="4Fe4S_Fe-S-bd"/>
</dbReference>
<dbReference type="InterPro" id="IPR009051">
    <property type="entry name" value="Helical_ferredxn"/>
</dbReference>
<gene>
    <name evidence="3" type="ORF">UFOPK2656_03161</name>
    <name evidence="4" type="ORF">UFOPK3267_01411</name>
    <name evidence="5" type="ORF">UFOPK3651_02872</name>
    <name evidence="6" type="ORF">UFOPK3931_03103</name>
    <name evidence="2" type="ORF">UFOPK4189_03019</name>
</gene>
<dbReference type="PANTHER" id="PTHR40447:SF1">
    <property type="entry name" value="ANAEROBIC SULFITE REDUCTASE SUBUNIT A"/>
    <property type="match status" value="1"/>
</dbReference>
<dbReference type="PROSITE" id="PS51379">
    <property type="entry name" value="4FE4S_FER_2"/>
    <property type="match status" value="2"/>
</dbReference>
<dbReference type="Gene3D" id="1.10.1060.10">
    <property type="entry name" value="Alpha-helical ferredoxin"/>
    <property type="match status" value="1"/>
</dbReference>
<name>A0A6J7K7Y5_9ZZZZ</name>
<evidence type="ECO:0000313" key="5">
    <source>
        <dbReference type="EMBL" id="CAB4951371.1"/>
    </source>
</evidence>
<dbReference type="InterPro" id="IPR017900">
    <property type="entry name" value="4Fe4S_Fe_S_CS"/>
</dbReference>
<dbReference type="EMBL" id="CAFBMT010000023">
    <property type="protein sequence ID" value="CAB4951371.1"/>
    <property type="molecule type" value="Genomic_DNA"/>
</dbReference>